<dbReference type="InterPro" id="IPR013708">
    <property type="entry name" value="Shikimate_DH-bd_N"/>
</dbReference>
<reference evidence="4 5" key="1">
    <citation type="journal article" date="2019" name="Int. J. Syst. Evol. Microbiol.">
        <title>The Global Catalogue of Microorganisms (GCM) 10K type strain sequencing project: providing services to taxonomists for standard genome sequencing and annotation.</title>
        <authorList>
            <consortium name="The Broad Institute Genomics Platform"/>
            <consortium name="The Broad Institute Genome Sequencing Center for Infectious Disease"/>
            <person name="Wu L."/>
            <person name="Ma J."/>
        </authorList>
    </citation>
    <scope>NUCLEOTIDE SEQUENCE [LARGE SCALE GENOMIC DNA]</scope>
    <source>
        <strain evidence="4 5">JCM 14919</strain>
    </source>
</reference>
<dbReference type="Gene3D" id="3.40.50.10860">
    <property type="entry name" value="Leucine Dehydrogenase, chain A, domain 1"/>
    <property type="match status" value="1"/>
</dbReference>
<dbReference type="Proteomes" id="UP001501084">
    <property type="component" value="Unassembled WGS sequence"/>
</dbReference>
<keyword evidence="5" id="KW-1185">Reference proteome</keyword>
<evidence type="ECO:0000313" key="5">
    <source>
        <dbReference type="Proteomes" id="UP001501084"/>
    </source>
</evidence>
<feature type="domain" description="Shikimate dehydrogenase substrate binding N-terminal" evidence="3">
    <location>
        <begin position="11"/>
        <end position="98"/>
    </location>
</feature>
<dbReference type="InterPro" id="IPR046346">
    <property type="entry name" value="Aminoacid_DH-like_N_sf"/>
</dbReference>
<dbReference type="SUPFAM" id="SSF53223">
    <property type="entry name" value="Aminoacid dehydrogenase-like, N-terminal domain"/>
    <property type="match status" value="1"/>
</dbReference>
<keyword evidence="2" id="KW-0057">Aromatic amino acid biosynthesis</keyword>
<dbReference type="PANTHER" id="PTHR21089:SF1">
    <property type="entry name" value="BIFUNCTIONAL 3-DEHYDROQUINATE DEHYDRATASE_SHIKIMATE DEHYDROGENASE, CHLOROPLASTIC"/>
    <property type="match status" value="1"/>
</dbReference>
<keyword evidence="2" id="KW-0028">Amino-acid biosynthesis</keyword>
<dbReference type="Pfam" id="PF08501">
    <property type="entry name" value="Shikimate_dh_N"/>
    <property type="match status" value="1"/>
</dbReference>
<dbReference type="InterPro" id="IPR022893">
    <property type="entry name" value="Shikimate_DH_fam"/>
</dbReference>
<dbReference type="Gene3D" id="3.40.50.720">
    <property type="entry name" value="NAD(P)-binding Rossmann-like Domain"/>
    <property type="match status" value="1"/>
</dbReference>
<dbReference type="PANTHER" id="PTHR21089">
    <property type="entry name" value="SHIKIMATE DEHYDROGENASE"/>
    <property type="match status" value="1"/>
</dbReference>
<name>A0ABN3B8M3_9MICO</name>
<dbReference type="CDD" id="cd01065">
    <property type="entry name" value="NAD_bind_Shikimate_DH"/>
    <property type="match status" value="1"/>
</dbReference>
<organism evidence="4 5">
    <name type="scientific">Leucobacter alluvii</name>
    <dbReference type="NCBI Taxonomy" id="340321"/>
    <lineage>
        <taxon>Bacteria</taxon>
        <taxon>Bacillati</taxon>
        <taxon>Actinomycetota</taxon>
        <taxon>Actinomycetes</taxon>
        <taxon>Micrococcales</taxon>
        <taxon>Microbacteriaceae</taxon>
        <taxon>Leucobacter</taxon>
    </lineage>
</organism>
<comment type="pathway">
    <text evidence="1">Metabolic intermediate biosynthesis; chorismate biosynthesis; chorismate from D-erythrose 4-phosphate and phosphoenolpyruvate: step 4/7.</text>
</comment>
<dbReference type="SUPFAM" id="SSF51735">
    <property type="entry name" value="NAD(P)-binding Rossmann-fold domains"/>
    <property type="match status" value="1"/>
</dbReference>
<dbReference type="RefSeq" id="WP_346058672.1">
    <property type="nucleotide sequence ID" value="NZ_BAAAOP010000012.1"/>
</dbReference>
<dbReference type="NCBIfam" id="NF009201">
    <property type="entry name" value="PRK12549.1"/>
    <property type="match status" value="1"/>
</dbReference>
<comment type="caution">
    <text evidence="4">The sequence shown here is derived from an EMBL/GenBank/DDBJ whole genome shotgun (WGS) entry which is preliminary data.</text>
</comment>
<sequence>MHHDSPILAGLIGSGTAPSLTPALHMEEGRRQGLTYVYRPIDLTALHLNADDLPSVLQWAERLGFTAVNVTHPCKQAVIPLLDRIDPVAARVGAVNTVRFGPDGRTGFNTDTTGYERAFRAAVPTVRLGHVTQIGAGGAGAAVGDALLRLGAQRLTIVDVDSSRAAELTDALAGRHGADVVAAGVDALPELLAACDGVVQCTPIGMAHHPGAPFDLGLLRPELWVSDVIYRPIETPLLRRARQIGCATLDGSGMAVFQAVDAFRIITGHAADAGRMTRHFQSLIAAE</sequence>
<evidence type="ECO:0000259" key="3">
    <source>
        <dbReference type="Pfam" id="PF08501"/>
    </source>
</evidence>
<evidence type="ECO:0000256" key="2">
    <source>
        <dbReference type="ARBA" id="ARBA00023141"/>
    </source>
</evidence>
<dbReference type="InterPro" id="IPR036291">
    <property type="entry name" value="NAD(P)-bd_dom_sf"/>
</dbReference>
<accession>A0ABN3B8M3</accession>
<proteinExistence type="predicted"/>
<evidence type="ECO:0000313" key="4">
    <source>
        <dbReference type="EMBL" id="GAA2190494.1"/>
    </source>
</evidence>
<evidence type="ECO:0000256" key="1">
    <source>
        <dbReference type="ARBA" id="ARBA00004871"/>
    </source>
</evidence>
<gene>
    <name evidence="4" type="ORF">GCM10009786_28060</name>
</gene>
<dbReference type="EMBL" id="BAAAOP010000012">
    <property type="protein sequence ID" value="GAA2190494.1"/>
    <property type="molecule type" value="Genomic_DNA"/>
</dbReference>
<protein>
    <submittedName>
        <fullName evidence="4">Shikimate dehydrogenase</fullName>
    </submittedName>
</protein>